<comment type="caution">
    <text evidence="2">The sequence shown here is derived from an EMBL/GenBank/DDBJ whole genome shotgun (WGS) entry which is preliminary data.</text>
</comment>
<evidence type="ECO:0000313" key="2">
    <source>
        <dbReference type="EMBL" id="GAA5814904.1"/>
    </source>
</evidence>
<dbReference type="EMBL" id="BAABUK010000023">
    <property type="protein sequence ID" value="GAA5814904.1"/>
    <property type="molecule type" value="Genomic_DNA"/>
</dbReference>
<gene>
    <name evidence="2" type="ORF">MFLAVUS_008407</name>
</gene>
<evidence type="ECO:0000313" key="3">
    <source>
        <dbReference type="Proteomes" id="UP001473302"/>
    </source>
</evidence>
<name>A0ABP9Z753_9FUNG</name>
<proteinExistence type="predicted"/>
<accession>A0ABP9Z753</accession>
<feature type="region of interest" description="Disordered" evidence="1">
    <location>
        <begin position="38"/>
        <end position="76"/>
    </location>
</feature>
<organism evidence="2 3">
    <name type="scientific">Mucor flavus</name>
    <dbReference type="NCBI Taxonomy" id="439312"/>
    <lineage>
        <taxon>Eukaryota</taxon>
        <taxon>Fungi</taxon>
        <taxon>Fungi incertae sedis</taxon>
        <taxon>Mucoromycota</taxon>
        <taxon>Mucoromycotina</taxon>
        <taxon>Mucoromycetes</taxon>
        <taxon>Mucorales</taxon>
        <taxon>Mucorineae</taxon>
        <taxon>Mucoraceae</taxon>
        <taxon>Mucor</taxon>
    </lineage>
</organism>
<protein>
    <submittedName>
        <fullName evidence="2">Uncharacterized protein</fullName>
    </submittedName>
</protein>
<dbReference type="Proteomes" id="UP001473302">
    <property type="component" value="Unassembled WGS sequence"/>
</dbReference>
<sequence>MRMDTDEYDKAHYSYPSCWFHCPLEEMAAFQDHTIMERNPRRTTIDSEEEDDMYMGTNSHRRSPASSPNSRLSSGLRNYSTNCSQDFNSSDEEEVAIICPTSRQSRILDDRKDVSSISRDSKSELYQKMDELISLFGSLVSGAIDRFGFGCDLLIVEQFISATWQQYTIREKEIPRRRSK</sequence>
<feature type="compositionally biased region" description="Low complexity" evidence="1">
    <location>
        <begin position="64"/>
        <end position="76"/>
    </location>
</feature>
<evidence type="ECO:0000256" key="1">
    <source>
        <dbReference type="SAM" id="MobiDB-lite"/>
    </source>
</evidence>
<keyword evidence="3" id="KW-1185">Reference proteome</keyword>
<reference evidence="2 3" key="1">
    <citation type="submission" date="2024-04" db="EMBL/GenBank/DDBJ databases">
        <title>genome sequences of Mucor flavus KT1a and Helicostylum pulchrum KT1b strains isolated from the surface of a dry-aged beef.</title>
        <authorList>
            <person name="Toyotome T."/>
            <person name="Hosono M."/>
            <person name="Torimaru M."/>
            <person name="Fukuda K."/>
            <person name="Mikami N."/>
        </authorList>
    </citation>
    <scope>NUCLEOTIDE SEQUENCE [LARGE SCALE GENOMIC DNA]</scope>
    <source>
        <strain evidence="2 3">KT1a</strain>
    </source>
</reference>